<feature type="transmembrane region" description="Helical" evidence="1">
    <location>
        <begin position="40"/>
        <end position="59"/>
    </location>
</feature>
<name>A0A7C9GPF4_9SPHN</name>
<keyword evidence="3" id="KW-1185">Reference proteome</keyword>
<dbReference type="InterPro" id="IPR050445">
    <property type="entry name" value="Bact_polysacc_biosynth/exp"/>
</dbReference>
<dbReference type="GO" id="GO:0005886">
    <property type="term" value="C:plasma membrane"/>
    <property type="evidence" value="ECO:0007669"/>
    <property type="project" value="TreeGrafter"/>
</dbReference>
<dbReference type="OrthoDB" id="7597373at2"/>
<keyword evidence="1" id="KW-0812">Transmembrane</keyword>
<feature type="transmembrane region" description="Helical" evidence="1">
    <location>
        <begin position="291"/>
        <end position="319"/>
    </location>
</feature>
<accession>A0A7C9GPF4</accession>
<protein>
    <submittedName>
        <fullName evidence="2">Uncharacterized protein</fullName>
    </submittedName>
</protein>
<keyword evidence="1" id="KW-1133">Transmembrane helix</keyword>
<dbReference type="GO" id="GO:0004713">
    <property type="term" value="F:protein tyrosine kinase activity"/>
    <property type="evidence" value="ECO:0007669"/>
    <property type="project" value="TreeGrafter"/>
</dbReference>
<organism evidence="2 3">
    <name type="scientific">Sandarakinorhabdus fusca</name>
    <dbReference type="NCBI Taxonomy" id="1439888"/>
    <lineage>
        <taxon>Bacteria</taxon>
        <taxon>Pseudomonadati</taxon>
        <taxon>Pseudomonadota</taxon>
        <taxon>Alphaproteobacteria</taxon>
        <taxon>Sphingomonadales</taxon>
        <taxon>Sphingosinicellaceae</taxon>
        <taxon>Sandarakinorhabdus</taxon>
    </lineage>
</organism>
<dbReference type="AlphaFoldDB" id="A0A7C9GPF4"/>
<evidence type="ECO:0000313" key="2">
    <source>
        <dbReference type="EMBL" id="MQT17512.1"/>
    </source>
</evidence>
<keyword evidence="1" id="KW-0472">Membrane</keyword>
<dbReference type="PANTHER" id="PTHR32309">
    <property type="entry name" value="TYROSINE-PROTEIN KINASE"/>
    <property type="match status" value="1"/>
</dbReference>
<dbReference type="EMBL" id="WIOL01000003">
    <property type="protein sequence ID" value="MQT17512.1"/>
    <property type="molecule type" value="Genomic_DNA"/>
</dbReference>
<dbReference type="PANTHER" id="PTHR32309:SF13">
    <property type="entry name" value="FERRIC ENTEROBACTIN TRANSPORT PROTEIN FEPE"/>
    <property type="match status" value="1"/>
</dbReference>
<sequence>MLRRPSNGNAMSQMPQIREAEAPEAAALIGWITQLRRHRWLGIVLVVVSLSLAVGYLHIATYKYSAVLALTPADQSGQKPVGNLASLGSLVGVDLSSQAGSGFAMYAEAVTSYPVAKSLSERAALMQAIFKESWDPAAQQWREPQSFVRSIINGVKRLLGVPIKAWAPPDGHDLQNYIEKNVLVAEDKKKSLIRLTYLNADPKVAVELLAGINFEADNFLRARSLERSTRYVEYLERRLAEIQVVEYRLSMAQMLGNYEKTRMMASSDASFAAEAFGDIWVSPNFTTPNPWIVLSAAFIAAVALWIGLALFVLPLIAYLRRQSSAG</sequence>
<dbReference type="Proteomes" id="UP000481327">
    <property type="component" value="Unassembled WGS sequence"/>
</dbReference>
<evidence type="ECO:0000256" key="1">
    <source>
        <dbReference type="SAM" id="Phobius"/>
    </source>
</evidence>
<evidence type="ECO:0000313" key="3">
    <source>
        <dbReference type="Proteomes" id="UP000481327"/>
    </source>
</evidence>
<reference evidence="2 3" key="1">
    <citation type="submission" date="2019-09" db="EMBL/GenBank/DDBJ databases">
        <title>Polymorphobacter sp. isolated from a lake in China.</title>
        <authorList>
            <person name="Liu Z."/>
        </authorList>
    </citation>
    <scope>NUCLEOTIDE SEQUENCE [LARGE SCALE GENOMIC DNA]</scope>
    <source>
        <strain evidence="2 3">D40P</strain>
    </source>
</reference>
<comment type="caution">
    <text evidence="2">The sequence shown here is derived from an EMBL/GenBank/DDBJ whole genome shotgun (WGS) entry which is preliminary data.</text>
</comment>
<proteinExistence type="predicted"/>
<gene>
    <name evidence="2" type="ORF">F3168_09585</name>
</gene>